<comment type="caution">
    <text evidence="1">The sequence shown here is derived from an EMBL/GenBank/DDBJ whole genome shotgun (WGS) entry which is preliminary data.</text>
</comment>
<dbReference type="EMBL" id="VWMK01000021">
    <property type="protein sequence ID" value="KAA3759945.1"/>
    <property type="molecule type" value="Genomic_DNA"/>
</dbReference>
<proteinExistence type="predicted"/>
<dbReference type="Proteomes" id="UP000422221">
    <property type="component" value="Unassembled WGS sequence"/>
</dbReference>
<evidence type="ECO:0000313" key="2">
    <source>
        <dbReference type="Proteomes" id="UP000422221"/>
    </source>
</evidence>
<sequence length="60" mass="7048">MNYNFKIINYEFRIPVAKVLNKLIYTNYSYSAIYVIFISDKKEASPQPSPEERGQIDTLI</sequence>
<accession>A0A7J4XEK2</accession>
<protein>
    <submittedName>
        <fullName evidence="1">Uncharacterized protein</fullName>
    </submittedName>
</protein>
<gene>
    <name evidence="1" type="ORF">F3F73_18940</name>
</gene>
<name>A0A7J4XEK2_9BACE</name>
<evidence type="ECO:0000313" key="1">
    <source>
        <dbReference type="EMBL" id="KAA3759945.1"/>
    </source>
</evidence>
<organism evidence="1 2">
    <name type="scientific">Bacteroides salyersiae</name>
    <dbReference type="NCBI Taxonomy" id="291644"/>
    <lineage>
        <taxon>Bacteria</taxon>
        <taxon>Pseudomonadati</taxon>
        <taxon>Bacteroidota</taxon>
        <taxon>Bacteroidia</taxon>
        <taxon>Bacteroidales</taxon>
        <taxon>Bacteroidaceae</taxon>
        <taxon>Bacteroides</taxon>
    </lineage>
</organism>
<dbReference type="AlphaFoldDB" id="A0A7J4XEK2"/>
<reference evidence="1 2" key="1">
    <citation type="journal article" date="2019" name="Nat. Med.">
        <title>A library of human gut bacterial isolates paired with longitudinal multiomics data enables mechanistic microbiome research.</title>
        <authorList>
            <person name="Poyet M."/>
            <person name="Groussin M."/>
            <person name="Gibbons S.M."/>
            <person name="Avila-Pacheco J."/>
            <person name="Jiang X."/>
            <person name="Kearney S.M."/>
            <person name="Perrotta A.R."/>
            <person name="Berdy B."/>
            <person name="Zhao S."/>
            <person name="Lieberman T.D."/>
            <person name="Swanson P.K."/>
            <person name="Smith M."/>
            <person name="Roesemann S."/>
            <person name="Alexander J.E."/>
            <person name="Rich S.A."/>
            <person name="Livny J."/>
            <person name="Vlamakis H."/>
            <person name="Clish C."/>
            <person name="Bullock K."/>
            <person name="Deik A."/>
            <person name="Scott J."/>
            <person name="Pierce K.A."/>
            <person name="Xavier R.J."/>
            <person name="Alm E.J."/>
        </authorList>
    </citation>
    <scope>NUCLEOTIDE SEQUENCE [LARGE SCALE GENOMIC DNA]</scope>
    <source>
        <strain evidence="1 2">BIOML-A10</strain>
    </source>
</reference>